<sequence>MATAGKARWKAAKVSEQLASRTSGLHAHRGYGNPGSPWQRTERQTATGVVNGWIFILFSVPRAGRFSGIALFWVWGWVQILTHKVGFKEWGTVRNTIFY</sequence>
<gene>
    <name evidence="2" type="ORF">AVEN_12445_1</name>
</gene>
<organism evidence="2 3">
    <name type="scientific">Araneus ventricosus</name>
    <name type="common">Orbweaver spider</name>
    <name type="synonym">Epeira ventricosa</name>
    <dbReference type="NCBI Taxonomy" id="182803"/>
    <lineage>
        <taxon>Eukaryota</taxon>
        <taxon>Metazoa</taxon>
        <taxon>Ecdysozoa</taxon>
        <taxon>Arthropoda</taxon>
        <taxon>Chelicerata</taxon>
        <taxon>Arachnida</taxon>
        <taxon>Araneae</taxon>
        <taxon>Araneomorphae</taxon>
        <taxon>Entelegynae</taxon>
        <taxon>Araneoidea</taxon>
        <taxon>Araneidae</taxon>
        <taxon>Araneus</taxon>
    </lineage>
</organism>
<dbReference type="EMBL" id="BGPR01006976">
    <property type="protein sequence ID" value="GBN23294.1"/>
    <property type="molecule type" value="Genomic_DNA"/>
</dbReference>
<feature type="region of interest" description="Disordered" evidence="1">
    <location>
        <begin position="20"/>
        <end position="40"/>
    </location>
</feature>
<evidence type="ECO:0000313" key="3">
    <source>
        <dbReference type="Proteomes" id="UP000499080"/>
    </source>
</evidence>
<keyword evidence="3" id="KW-1185">Reference proteome</keyword>
<proteinExistence type="predicted"/>
<comment type="caution">
    <text evidence="2">The sequence shown here is derived from an EMBL/GenBank/DDBJ whole genome shotgun (WGS) entry which is preliminary data.</text>
</comment>
<protein>
    <submittedName>
        <fullName evidence="2">Uncharacterized protein</fullName>
    </submittedName>
</protein>
<reference evidence="2 3" key="1">
    <citation type="journal article" date="2019" name="Sci. Rep.">
        <title>Orb-weaving spider Araneus ventricosus genome elucidates the spidroin gene catalogue.</title>
        <authorList>
            <person name="Kono N."/>
            <person name="Nakamura H."/>
            <person name="Ohtoshi R."/>
            <person name="Moran D.A.P."/>
            <person name="Shinohara A."/>
            <person name="Yoshida Y."/>
            <person name="Fujiwara M."/>
            <person name="Mori M."/>
            <person name="Tomita M."/>
            <person name="Arakawa K."/>
        </authorList>
    </citation>
    <scope>NUCLEOTIDE SEQUENCE [LARGE SCALE GENOMIC DNA]</scope>
</reference>
<dbReference type="AlphaFoldDB" id="A0A4Y2M9U0"/>
<accession>A0A4Y2M9U0</accession>
<name>A0A4Y2M9U0_ARAVE</name>
<dbReference type="Proteomes" id="UP000499080">
    <property type="component" value="Unassembled WGS sequence"/>
</dbReference>
<evidence type="ECO:0000256" key="1">
    <source>
        <dbReference type="SAM" id="MobiDB-lite"/>
    </source>
</evidence>
<evidence type="ECO:0000313" key="2">
    <source>
        <dbReference type="EMBL" id="GBN23294.1"/>
    </source>
</evidence>